<evidence type="ECO:0000313" key="2">
    <source>
        <dbReference type="Proteomes" id="UP000266861"/>
    </source>
</evidence>
<name>A0A397JLC0_9GLOM</name>
<proteinExistence type="predicted"/>
<sequence length="175" mass="20956">MFWNLVSEFSYRNEFRRFFNPNTCGLLDFQKVIKFTFSTNMEQKNLYSVDPQLISNTTINFEPAEASKFSYIIGWILSSEKVVYERDVRSQITNEVPDQDFLDFMYKLESIILLLFEKHNDLENNKLTDEVKGFSIYMKSRQKSWRRFNEFIPEKGTSSLRENLKAMKKLKIIHQ</sequence>
<gene>
    <name evidence="1" type="ORF">Glove_67g46</name>
</gene>
<accession>A0A397JLC0</accession>
<comment type="caution">
    <text evidence="1">The sequence shown here is derived from an EMBL/GenBank/DDBJ whole genome shotgun (WGS) entry which is preliminary data.</text>
</comment>
<keyword evidence="2" id="KW-1185">Reference proteome</keyword>
<evidence type="ECO:0000313" key="1">
    <source>
        <dbReference type="EMBL" id="RHZ85320.1"/>
    </source>
</evidence>
<dbReference type="Proteomes" id="UP000266861">
    <property type="component" value="Unassembled WGS sequence"/>
</dbReference>
<dbReference type="AlphaFoldDB" id="A0A397JLC0"/>
<organism evidence="1 2">
    <name type="scientific">Diversispora epigaea</name>
    <dbReference type="NCBI Taxonomy" id="1348612"/>
    <lineage>
        <taxon>Eukaryota</taxon>
        <taxon>Fungi</taxon>
        <taxon>Fungi incertae sedis</taxon>
        <taxon>Mucoromycota</taxon>
        <taxon>Glomeromycotina</taxon>
        <taxon>Glomeromycetes</taxon>
        <taxon>Diversisporales</taxon>
        <taxon>Diversisporaceae</taxon>
        <taxon>Diversispora</taxon>
    </lineage>
</organism>
<reference evidence="1 2" key="1">
    <citation type="submission" date="2018-08" db="EMBL/GenBank/DDBJ databases">
        <title>Genome and evolution of the arbuscular mycorrhizal fungus Diversispora epigaea (formerly Glomus versiforme) and its bacterial endosymbionts.</title>
        <authorList>
            <person name="Sun X."/>
            <person name="Fei Z."/>
            <person name="Harrison M."/>
        </authorList>
    </citation>
    <scope>NUCLEOTIDE SEQUENCE [LARGE SCALE GENOMIC DNA]</scope>
    <source>
        <strain evidence="1 2">IT104</strain>
    </source>
</reference>
<dbReference type="EMBL" id="PQFF01000064">
    <property type="protein sequence ID" value="RHZ85320.1"/>
    <property type="molecule type" value="Genomic_DNA"/>
</dbReference>
<protein>
    <submittedName>
        <fullName evidence="1">Uncharacterized protein</fullName>
    </submittedName>
</protein>